<feature type="compositionally biased region" description="Low complexity" evidence="1">
    <location>
        <begin position="64"/>
        <end position="76"/>
    </location>
</feature>
<dbReference type="AlphaFoldDB" id="A0A9X1YFF0"/>
<dbReference type="SUPFAM" id="SSF47413">
    <property type="entry name" value="lambda repressor-like DNA-binding domains"/>
    <property type="match status" value="1"/>
</dbReference>
<evidence type="ECO:0000313" key="3">
    <source>
        <dbReference type="Proteomes" id="UP001139516"/>
    </source>
</evidence>
<feature type="region of interest" description="Disordered" evidence="1">
    <location>
        <begin position="57"/>
        <end position="76"/>
    </location>
</feature>
<dbReference type="InterPro" id="IPR031856">
    <property type="entry name" value="YdaS_toxin-like"/>
</dbReference>
<organism evidence="2 3">
    <name type="scientific">Roseomonas acroporae</name>
    <dbReference type="NCBI Taxonomy" id="2937791"/>
    <lineage>
        <taxon>Bacteria</taxon>
        <taxon>Pseudomonadati</taxon>
        <taxon>Pseudomonadota</taxon>
        <taxon>Alphaproteobacteria</taxon>
        <taxon>Acetobacterales</taxon>
        <taxon>Roseomonadaceae</taxon>
        <taxon>Roseomonas</taxon>
    </lineage>
</organism>
<dbReference type="GO" id="GO:0003677">
    <property type="term" value="F:DNA binding"/>
    <property type="evidence" value="ECO:0007669"/>
    <property type="project" value="InterPro"/>
</dbReference>
<reference evidence="2" key="1">
    <citation type="submission" date="2022-04" db="EMBL/GenBank/DDBJ databases">
        <title>Roseomonas acroporae sp. nov., isolated from coral Acropora digitifera.</title>
        <authorList>
            <person name="Sun H."/>
        </authorList>
    </citation>
    <scope>NUCLEOTIDE SEQUENCE</scope>
    <source>
        <strain evidence="2">NAR14</strain>
    </source>
</reference>
<proteinExistence type="predicted"/>
<accession>A0A9X1YFF0</accession>
<name>A0A9X1YFF0_9PROT</name>
<protein>
    <submittedName>
        <fullName evidence="2">Helix-turn-helix domain-containing protein</fullName>
    </submittedName>
</protein>
<dbReference type="EMBL" id="JALPRX010000054">
    <property type="protein sequence ID" value="MCK8785236.1"/>
    <property type="molecule type" value="Genomic_DNA"/>
</dbReference>
<dbReference type="InterPro" id="IPR059216">
    <property type="entry name" value="LeuA_carph_isopro_dom"/>
</dbReference>
<dbReference type="InterPro" id="IPR010982">
    <property type="entry name" value="Lambda_DNA-bd_dom_sf"/>
</dbReference>
<dbReference type="Proteomes" id="UP001139516">
    <property type="component" value="Unassembled WGS sequence"/>
</dbReference>
<dbReference type="Gene3D" id="1.10.260.40">
    <property type="entry name" value="lambda repressor-like DNA-binding domains"/>
    <property type="match status" value="1"/>
</dbReference>
<dbReference type="Pfam" id="PF15943">
    <property type="entry name" value="YdaS_toxin"/>
    <property type="match status" value="1"/>
</dbReference>
<keyword evidence="3" id="KW-1185">Reference proteome</keyword>
<dbReference type="RefSeq" id="WP_248667360.1">
    <property type="nucleotide sequence ID" value="NZ_JALPRX010000054.1"/>
</dbReference>
<sequence length="76" mass="8138">MDTAAERAIELAGGLTKLADLVGVKPSSVFKWRVRRVPAERVLAVERATGGKVTRHELRPDLYPPADAHPAPASAP</sequence>
<comment type="caution">
    <text evidence="2">The sequence shown here is derived from an EMBL/GenBank/DDBJ whole genome shotgun (WGS) entry which is preliminary data.</text>
</comment>
<evidence type="ECO:0000256" key="1">
    <source>
        <dbReference type="SAM" id="MobiDB-lite"/>
    </source>
</evidence>
<dbReference type="NCBIfam" id="NF046037">
    <property type="entry name" value="carphisopro"/>
    <property type="match status" value="1"/>
</dbReference>
<gene>
    <name evidence="2" type="ORF">M0638_12655</name>
</gene>
<evidence type="ECO:0000313" key="2">
    <source>
        <dbReference type="EMBL" id="MCK8785236.1"/>
    </source>
</evidence>